<dbReference type="EMBL" id="JAIKTU010000001">
    <property type="protein sequence ID" value="MBY0753941.1"/>
    <property type="molecule type" value="Genomic_DNA"/>
</dbReference>
<accession>A0ABS7KT24</accession>
<dbReference type="RefSeq" id="WP_221858293.1">
    <property type="nucleotide sequence ID" value="NZ_JAIKTU010000001.1"/>
</dbReference>
<sequence length="293" mass="34274">MKLLKRILLITVTMAVIFAIGGCGKSNRYEFKEKDKFIKLQEDYTSKYKRCYLEEEKNILRGTKLKLTLEKSKYMYYGELRDNKPNGEGVLLKNTDKDDIYAIRYVGQFKDGTYNGFGLHYDNLELIENEYLSNMGIEYLSYEGEFKNGRRSGRGKLYSPKINTDNYEESFNNYIDKNGKVIENFKDELYKKLDSEVCISNMPLFPSRFSGYGEFKNNKLNGNGTEYYQNGNVKYTGEFRNDKYSGYGNLYYENGNIEYEGKFKNSKYEGKGTLYNEDGSVKYKGKWLNGEQK</sequence>
<dbReference type="SUPFAM" id="SSF82185">
    <property type="entry name" value="Histone H3 K4-specific methyltransferase SET7/9 N-terminal domain"/>
    <property type="match status" value="2"/>
</dbReference>
<dbReference type="Pfam" id="PF02493">
    <property type="entry name" value="MORN"/>
    <property type="match status" value="6"/>
</dbReference>
<dbReference type="InterPro" id="IPR003409">
    <property type="entry name" value="MORN"/>
</dbReference>
<evidence type="ECO:0008006" key="4">
    <source>
        <dbReference type="Google" id="ProtNLM"/>
    </source>
</evidence>
<name>A0ABS7KT24_CLOSR</name>
<evidence type="ECO:0000313" key="3">
    <source>
        <dbReference type="Proteomes" id="UP001299068"/>
    </source>
</evidence>
<dbReference type="PROSITE" id="PS51257">
    <property type="entry name" value="PROKAR_LIPOPROTEIN"/>
    <property type="match status" value="1"/>
</dbReference>
<keyword evidence="1" id="KW-0677">Repeat</keyword>
<proteinExistence type="predicted"/>
<reference evidence="2 3" key="1">
    <citation type="journal article" date="2021" name="Cell Host Microbe">
        <title>in vivo commensal control of Clostridioides difficile virulence.</title>
        <authorList>
            <person name="Girinathan B.P."/>
            <person name="Dibenedetto N."/>
            <person name="Worley J.N."/>
            <person name="Peltier J."/>
            <person name="Arrieta-Ortiz M.L."/>
            <person name="Rupa Christinal Immanuel S."/>
            <person name="Lavin R."/>
            <person name="Delaney M.L."/>
            <person name="Cummins C."/>
            <person name="Hoffmann M."/>
            <person name="Luo Y."/>
            <person name="Gonzalez-Escalona N."/>
            <person name="Allard M."/>
            <person name="Onderdonk A.B."/>
            <person name="Gerber G.K."/>
            <person name="Sonenshein A.L."/>
            <person name="Baliga N."/>
            <person name="Dupuy B."/>
            <person name="Bry L."/>
        </authorList>
    </citation>
    <scope>NUCLEOTIDE SEQUENCE [LARGE SCALE GENOMIC DNA]</scope>
    <source>
        <strain evidence="2 3">DSM 599</strain>
    </source>
</reference>
<evidence type="ECO:0000256" key="1">
    <source>
        <dbReference type="ARBA" id="ARBA00022737"/>
    </source>
</evidence>
<gene>
    <name evidence="2" type="ORF">K5V21_00595</name>
</gene>
<dbReference type="PANTHER" id="PTHR23084">
    <property type="entry name" value="PHOSPHATIDYLINOSITOL-4-PHOSPHATE 5-KINASE RELATED"/>
    <property type="match status" value="1"/>
</dbReference>
<protein>
    <recommendedName>
        <fullName evidence="4">MORN repeat protein</fullName>
    </recommendedName>
</protein>
<organism evidence="2 3">
    <name type="scientific">Clostridium sardiniense</name>
    <name type="common">Clostridium absonum</name>
    <dbReference type="NCBI Taxonomy" id="29369"/>
    <lineage>
        <taxon>Bacteria</taxon>
        <taxon>Bacillati</taxon>
        <taxon>Bacillota</taxon>
        <taxon>Clostridia</taxon>
        <taxon>Eubacteriales</taxon>
        <taxon>Clostridiaceae</taxon>
        <taxon>Clostridium</taxon>
    </lineage>
</organism>
<dbReference type="SMART" id="SM00698">
    <property type="entry name" value="MORN"/>
    <property type="match status" value="5"/>
</dbReference>
<keyword evidence="3" id="KW-1185">Reference proteome</keyword>
<dbReference type="Proteomes" id="UP001299068">
    <property type="component" value="Unassembled WGS sequence"/>
</dbReference>
<comment type="caution">
    <text evidence="2">The sequence shown here is derived from an EMBL/GenBank/DDBJ whole genome shotgun (WGS) entry which is preliminary data.</text>
</comment>
<dbReference type="Gene3D" id="2.20.110.10">
    <property type="entry name" value="Histone H3 K4-specific methyltransferase SET7/9 N-terminal domain"/>
    <property type="match status" value="1"/>
</dbReference>
<evidence type="ECO:0000313" key="2">
    <source>
        <dbReference type="EMBL" id="MBY0753941.1"/>
    </source>
</evidence>
<dbReference type="PANTHER" id="PTHR23084:SF263">
    <property type="entry name" value="MORN REPEAT-CONTAINING PROTEIN 1"/>
    <property type="match status" value="1"/>
</dbReference>